<keyword evidence="2" id="KW-1185">Reference proteome</keyword>
<evidence type="ECO:0000313" key="1">
    <source>
        <dbReference type="EMBL" id="VEU45068.1"/>
    </source>
</evidence>
<sequence length="147" mass="16651">MRDSSGLRSPKGGAQWFPDESIVLVASTFRQDIGTIDRDFSAISRIQEERLKCVPRMLYGSRGGVSFQLVCLVVRSIPKVCRIVPDHPRCGQCNREQLGRRHPILVGVVPHIDSGALGIVVFPDSRIRHQRCLDEQISLFHWFDPIF</sequence>
<protein>
    <submittedName>
        <fullName evidence="1">Uncharacterized protein</fullName>
    </submittedName>
</protein>
<reference evidence="1 2" key="1">
    <citation type="submission" date="2019-01" db="EMBL/GenBank/DDBJ databases">
        <authorList>
            <person name="Ferrante I. M."/>
        </authorList>
    </citation>
    <scope>NUCLEOTIDE SEQUENCE [LARGE SCALE GENOMIC DNA]</scope>
    <source>
        <strain evidence="1 2">B856</strain>
    </source>
</reference>
<dbReference type="EMBL" id="CAACVS010000683">
    <property type="protein sequence ID" value="VEU45068.1"/>
    <property type="molecule type" value="Genomic_DNA"/>
</dbReference>
<accession>A0A448ZSQ1</accession>
<gene>
    <name evidence="1" type="ORF">PSNMU_V1.4_AUG-EV-PASAV3_0122180</name>
</gene>
<dbReference type="AlphaFoldDB" id="A0A448ZSQ1"/>
<proteinExistence type="predicted"/>
<organism evidence="1 2">
    <name type="scientific">Pseudo-nitzschia multistriata</name>
    <dbReference type="NCBI Taxonomy" id="183589"/>
    <lineage>
        <taxon>Eukaryota</taxon>
        <taxon>Sar</taxon>
        <taxon>Stramenopiles</taxon>
        <taxon>Ochrophyta</taxon>
        <taxon>Bacillariophyta</taxon>
        <taxon>Bacillariophyceae</taxon>
        <taxon>Bacillariophycidae</taxon>
        <taxon>Bacillariales</taxon>
        <taxon>Bacillariaceae</taxon>
        <taxon>Pseudo-nitzschia</taxon>
    </lineage>
</organism>
<name>A0A448ZSQ1_9STRA</name>
<dbReference type="Proteomes" id="UP000291116">
    <property type="component" value="Unassembled WGS sequence"/>
</dbReference>
<evidence type="ECO:0000313" key="2">
    <source>
        <dbReference type="Proteomes" id="UP000291116"/>
    </source>
</evidence>